<dbReference type="EMBL" id="MN738931">
    <property type="protein sequence ID" value="QHT32146.1"/>
    <property type="molecule type" value="Genomic_DNA"/>
</dbReference>
<evidence type="ECO:0000313" key="1">
    <source>
        <dbReference type="EMBL" id="QHT32146.1"/>
    </source>
</evidence>
<name>A0A6C0ESI6_9ZZZZ</name>
<organism evidence="1">
    <name type="scientific">viral metagenome</name>
    <dbReference type="NCBI Taxonomy" id="1070528"/>
    <lineage>
        <taxon>unclassified sequences</taxon>
        <taxon>metagenomes</taxon>
        <taxon>organismal metagenomes</taxon>
    </lineage>
</organism>
<sequence length="223" mass="25982">MLIIHTSVLYLVFIILQRIEILFFKNYQIDLLENKKGGIIILNTKYNYIFNLVDYLNISIKTNKVSFNNGDVLRYIEQNAPYVQTKNIIVIMDYSCNSSKDKSSNQVEANAKEIEGESFHNLNTSPYSIDKNKLFDKMAKLKLSSTDGTSKTDGFQKYLKRFLKSSTKLKANHTDKLKTRLKTHLKIQRLQTINENKSNSTKNKNYQVFQRFMSKKNSKNKPI</sequence>
<dbReference type="AlphaFoldDB" id="A0A6C0ESI6"/>
<proteinExistence type="predicted"/>
<protein>
    <submittedName>
        <fullName evidence="1">Uncharacterized protein</fullName>
    </submittedName>
</protein>
<reference evidence="1" key="1">
    <citation type="journal article" date="2020" name="Nature">
        <title>Giant virus diversity and host interactions through global metagenomics.</title>
        <authorList>
            <person name="Schulz F."/>
            <person name="Roux S."/>
            <person name="Paez-Espino D."/>
            <person name="Jungbluth S."/>
            <person name="Walsh D.A."/>
            <person name="Denef V.J."/>
            <person name="McMahon K.D."/>
            <person name="Konstantinidis K.T."/>
            <person name="Eloe-Fadrosh E.A."/>
            <person name="Kyrpides N.C."/>
            <person name="Woyke T."/>
        </authorList>
    </citation>
    <scope>NUCLEOTIDE SEQUENCE</scope>
    <source>
        <strain evidence="1">GVMAG-M-3300009159-65</strain>
    </source>
</reference>
<accession>A0A6C0ESI6</accession>